<accession>A0A1V3C935</accession>
<reference evidence="2" key="1">
    <citation type="submission" date="2016-08" db="EMBL/GenBank/DDBJ databases">
        <authorList>
            <person name="Tokovenko B."/>
            <person name="Kalinowski J."/>
        </authorList>
    </citation>
    <scope>NUCLEOTIDE SEQUENCE [LARGE SCALE GENOMIC DNA]</scope>
    <source>
        <strain evidence="2">UTMC102</strain>
    </source>
</reference>
<dbReference type="OrthoDB" id="3430679at2"/>
<dbReference type="EMBL" id="MCOK01000001">
    <property type="protein sequence ID" value="OOC57295.1"/>
    <property type="molecule type" value="Genomic_DNA"/>
</dbReference>
<gene>
    <name evidence="1" type="ORF">NOSIN_18445</name>
</gene>
<evidence type="ECO:0000313" key="1">
    <source>
        <dbReference type="EMBL" id="OOC57295.1"/>
    </source>
</evidence>
<proteinExistence type="predicted"/>
<dbReference type="Proteomes" id="UP000189004">
    <property type="component" value="Unassembled WGS sequence"/>
</dbReference>
<dbReference type="RefSeq" id="WP_077693655.1">
    <property type="nucleotide sequence ID" value="NZ_MCOK01000001.1"/>
</dbReference>
<protein>
    <recommendedName>
        <fullName evidence="3">PE domain-containing protein</fullName>
    </recommendedName>
</protein>
<evidence type="ECO:0000313" key="2">
    <source>
        <dbReference type="Proteomes" id="UP000189004"/>
    </source>
</evidence>
<name>A0A1V3C935_9ACTN</name>
<keyword evidence="2" id="KW-1185">Reference proteome</keyword>
<comment type="caution">
    <text evidence="1">The sequence shown here is derived from an EMBL/GenBank/DDBJ whole genome shotgun (WGS) entry which is preliminary data.</text>
</comment>
<evidence type="ECO:0008006" key="3">
    <source>
        <dbReference type="Google" id="ProtNLM"/>
    </source>
</evidence>
<dbReference type="AlphaFoldDB" id="A0A1V3C935"/>
<sequence>MNVDDAHAGGTASAEAAARLRDLPTDFDEAIQAAKNAVSGAPGITGWIAFGTDHEQHMIDVRNHARTLAENIQAGSYEAAVTDLESSEEYHIPINGAQLY</sequence>
<organism evidence="1 2">
    <name type="scientific">Nocardiopsis sinuspersici</name>
    <dbReference type="NCBI Taxonomy" id="501010"/>
    <lineage>
        <taxon>Bacteria</taxon>
        <taxon>Bacillati</taxon>
        <taxon>Actinomycetota</taxon>
        <taxon>Actinomycetes</taxon>
        <taxon>Streptosporangiales</taxon>
        <taxon>Nocardiopsidaceae</taxon>
        <taxon>Nocardiopsis</taxon>
    </lineage>
</organism>